<accession>A0ABW0QYV8</accession>
<name>A0ABW0QYV8_9BACL</name>
<keyword evidence="3" id="KW-1185">Reference proteome</keyword>
<feature type="transmembrane region" description="Helical" evidence="1">
    <location>
        <begin position="60"/>
        <end position="82"/>
    </location>
</feature>
<dbReference type="Proteomes" id="UP001596108">
    <property type="component" value="Unassembled WGS sequence"/>
</dbReference>
<sequence length="144" mass="16865">MRQFAAVIRELRAWLYQVPFARALMPIHLHLLYMGVGVLLLKKLLYESVSLSSYDTLHDFFYDFPLYLIAYYSFFVGFWLTLVSRDVRLLPFAMWAYAFMTLFPFKSLGLEAYVRAFIYIVAGLALLRYSASSYSSNEKRTGVY</sequence>
<dbReference type="RefSeq" id="WP_378110643.1">
    <property type="nucleotide sequence ID" value="NZ_JBHSNC010000012.1"/>
</dbReference>
<keyword evidence="1" id="KW-1133">Transmembrane helix</keyword>
<proteinExistence type="predicted"/>
<organism evidence="2 3">
    <name type="scientific">Cohnella yongneupensis</name>
    <dbReference type="NCBI Taxonomy" id="425006"/>
    <lineage>
        <taxon>Bacteria</taxon>
        <taxon>Bacillati</taxon>
        <taxon>Bacillota</taxon>
        <taxon>Bacilli</taxon>
        <taxon>Bacillales</taxon>
        <taxon>Paenibacillaceae</taxon>
        <taxon>Cohnella</taxon>
    </lineage>
</organism>
<keyword evidence="1" id="KW-0472">Membrane</keyword>
<gene>
    <name evidence="2" type="ORF">ACFPQ4_04840</name>
</gene>
<feature type="transmembrane region" description="Helical" evidence="1">
    <location>
        <begin position="112"/>
        <end position="131"/>
    </location>
</feature>
<feature type="transmembrane region" description="Helical" evidence="1">
    <location>
        <begin position="89"/>
        <end position="106"/>
    </location>
</feature>
<reference evidence="3" key="1">
    <citation type="journal article" date="2019" name="Int. J. Syst. Evol. Microbiol.">
        <title>The Global Catalogue of Microorganisms (GCM) 10K type strain sequencing project: providing services to taxonomists for standard genome sequencing and annotation.</title>
        <authorList>
            <consortium name="The Broad Institute Genomics Platform"/>
            <consortium name="The Broad Institute Genome Sequencing Center for Infectious Disease"/>
            <person name="Wu L."/>
            <person name="Ma J."/>
        </authorList>
    </citation>
    <scope>NUCLEOTIDE SEQUENCE [LARGE SCALE GENOMIC DNA]</scope>
    <source>
        <strain evidence="3">CGMCC 1.18578</strain>
    </source>
</reference>
<keyword evidence="1" id="KW-0812">Transmembrane</keyword>
<evidence type="ECO:0000313" key="2">
    <source>
        <dbReference type="EMBL" id="MFC5528782.1"/>
    </source>
</evidence>
<evidence type="ECO:0000256" key="1">
    <source>
        <dbReference type="SAM" id="Phobius"/>
    </source>
</evidence>
<comment type="caution">
    <text evidence="2">The sequence shown here is derived from an EMBL/GenBank/DDBJ whole genome shotgun (WGS) entry which is preliminary data.</text>
</comment>
<feature type="transmembrane region" description="Helical" evidence="1">
    <location>
        <begin position="20"/>
        <end position="40"/>
    </location>
</feature>
<evidence type="ECO:0000313" key="3">
    <source>
        <dbReference type="Proteomes" id="UP001596108"/>
    </source>
</evidence>
<dbReference type="EMBL" id="JBHSNC010000012">
    <property type="protein sequence ID" value="MFC5528782.1"/>
    <property type="molecule type" value="Genomic_DNA"/>
</dbReference>
<protein>
    <submittedName>
        <fullName evidence="2">Uncharacterized protein</fullName>
    </submittedName>
</protein>